<dbReference type="AlphaFoldDB" id="R7S5T3"/>
<proteinExistence type="predicted"/>
<keyword evidence="1" id="KW-0732">Signal</keyword>
<dbReference type="KEGG" id="psq:PUNSTDRAFT_138200"/>
<evidence type="ECO:0000313" key="3">
    <source>
        <dbReference type="Proteomes" id="UP000054196"/>
    </source>
</evidence>
<dbReference type="Proteomes" id="UP000054196">
    <property type="component" value="Unassembled WGS sequence"/>
</dbReference>
<dbReference type="GeneID" id="18880017"/>
<protein>
    <submittedName>
        <fullName evidence="2">Uncharacterized protein</fullName>
    </submittedName>
</protein>
<name>R7S5T3_PUNST</name>
<dbReference type="RefSeq" id="XP_007387939.1">
    <property type="nucleotide sequence ID" value="XM_007387877.1"/>
</dbReference>
<dbReference type="CDD" id="cd23507">
    <property type="entry name" value="hydrophobin_I"/>
    <property type="match status" value="1"/>
</dbReference>
<sequence length="133" mass="12938">MFFKLSSAFLVATSSLALLAAASPTDLSERQLGLGSCSSSTTAQCCTSTASSDDGIISTILGLLDILPGLSSVVPIGLGCTDPVDILTCATGDLLCCSSTADAGLLGGLSGITGVLGIDCLPLVGSLPVVGGL</sequence>
<dbReference type="EMBL" id="JH687552">
    <property type="protein sequence ID" value="EIN05016.1"/>
    <property type="molecule type" value="Genomic_DNA"/>
</dbReference>
<dbReference type="HOGENOM" id="CLU_1918143_0_0_1"/>
<organism evidence="2 3">
    <name type="scientific">Punctularia strigosozonata (strain HHB-11173)</name>
    <name type="common">White-rot fungus</name>
    <dbReference type="NCBI Taxonomy" id="741275"/>
    <lineage>
        <taxon>Eukaryota</taxon>
        <taxon>Fungi</taxon>
        <taxon>Dikarya</taxon>
        <taxon>Basidiomycota</taxon>
        <taxon>Agaricomycotina</taxon>
        <taxon>Agaricomycetes</taxon>
        <taxon>Corticiales</taxon>
        <taxon>Punctulariaceae</taxon>
        <taxon>Punctularia</taxon>
    </lineage>
</organism>
<reference evidence="3" key="1">
    <citation type="journal article" date="2012" name="Science">
        <title>The Paleozoic origin of enzymatic lignin decomposition reconstructed from 31 fungal genomes.</title>
        <authorList>
            <person name="Floudas D."/>
            <person name="Binder M."/>
            <person name="Riley R."/>
            <person name="Barry K."/>
            <person name="Blanchette R.A."/>
            <person name="Henrissat B."/>
            <person name="Martinez A.T."/>
            <person name="Otillar R."/>
            <person name="Spatafora J.W."/>
            <person name="Yadav J.S."/>
            <person name="Aerts A."/>
            <person name="Benoit I."/>
            <person name="Boyd A."/>
            <person name="Carlson A."/>
            <person name="Copeland A."/>
            <person name="Coutinho P.M."/>
            <person name="de Vries R.P."/>
            <person name="Ferreira P."/>
            <person name="Findley K."/>
            <person name="Foster B."/>
            <person name="Gaskell J."/>
            <person name="Glotzer D."/>
            <person name="Gorecki P."/>
            <person name="Heitman J."/>
            <person name="Hesse C."/>
            <person name="Hori C."/>
            <person name="Igarashi K."/>
            <person name="Jurgens J.A."/>
            <person name="Kallen N."/>
            <person name="Kersten P."/>
            <person name="Kohler A."/>
            <person name="Kuees U."/>
            <person name="Kumar T.K.A."/>
            <person name="Kuo A."/>
            <person name="LaButti K."/>
            <person name="Larrondo L.F."/>
            <person name="Lindquist E."/>
            <person name="Ling A."/>
            <person name="Lombard V."/>
            <person name="Lucas S."/>
            <person name="Lundell T."/>
            <person name="Martin R."/>
            <person name="McLaughlin D.J."/>
            <person name="Morgenstern I."/>
            <person name="Morin E."/>
            <person name="Murat C."/>
            <person name="Nagy L.G."/>
            <person name="Nolan M."/>
            <person name="Ohm R.A."/>
            <person name="Patyshakuliyeva A."/>
            <person name="Rokas A."/>
            <person name="Ruiz-Duenas F.J."/>
            <person name="Sabat G."/>
            <person name="Salamov A."/>
            <person name="Samejima M."/>
            <person name="Schmutz J."/>
            <person name="Slot J.C."/>
            <person name="St John F."/>
            <person name="Stenlid J."/>
            <person name="Sun H."/>
            <person name="Sun S."/>
            <person name="Syed K."/>
            <person name="Tsang A."/>
            <person name="Wiebenga A."/>
            <person name="Young D."/>
            <person name="Pisabarro A."/>
            <person name="Eastwood D.C."/>
            <person name="Martin F."/>
            <person name="Cullen D."/>
            <person name="Grigoriev I.V."/>
            <person name="Hibbett D.S."/>
        </authorList>
    </citation>
    <scope>NUCLEOTIDE SEQUENCE [LARGE SCALE GENOMIC DNA]</scope>
    <source>
        <strain evidence="3">HHB-11173 SS5</strain>
    </source>
</reference>
<evidence type="ECO:0000313" key="2">
    <source>
        <dbReference type="EMBL" id="EIN05016.1"/>
    </source>
</evidence>
<feature type="chain" id="PRO_5040739305" evidence="1">
    <location>
        <begin position="23"/>
        <end position="133"/>
    </location>
</feature>
<gene>
    <name evidence="2" type="ORF">PUNSTDRAFT_138200</name>
</gene>
<keyword evidence="3" id="KW-1185">Reference proteome</keyword>
<evidence type="ECO:0000256" key="1">
    <source>
        <dbReference type="SAM" id="SignalP"/>
    </source>
</evidence>
<accession>R7S5T3</accession>
<feature type="signal peptide" evidence="1">
    <location>
        <begin position="1"/>
        <end position="22"/>
    </location>
</feature>